<dbReference type="EMBL" id="JBHTMP010000024">
    <property type="protein sequence ID" value="MFD1322814.1"/>
    <property type="molecule type" value="Genomic_DNA"/>
</dbReference>
<keyword evidence="6" id="KW-1185">Reference proteome</keyword>
<evidence type="ECO:0000256" key="1">
    <source>
        <dbReference type="ARBA" id="ARBA00023015"/>
    </source>
</evidence>
<dbReference type="PROSITE" id="PS01124">
    <property type="entry name" value="HTH_ARAC_FAMILY_2"/>
    <property type="match status" value="1"/>
</dbReference>
<dbReference type="Gene3D" id="1.10.10.60">
    <property type="entry name" value="Homeodomain-like"/>
    <property type="match status" value="1"/>
</dbReference>
<name>A0ABW3YHQ5_9ACTN</name>
<dbReference type="InterPro" id="IPR018060">
    <property type="entry name" value="HTH_AraC"/>
</dbReference>
<dbReference type="SMART" id="SM00342">
    <property type="entry name" value="HTH_ARAC"/>
    <property type="match status" value="1"/>
</dbReference>
<dbReference type="PROSITE" id="PS00041">
    <property type="entry name" value="HTH_ARAC_FAMILY_1"/>
    <property type="match status" value="1"/>
</dbReference>
<dbReference type="InterPro" id="IPR046532">
    <property type="entry name" value="DUF6597"/>
</dbReference>
<dbReference type="SUPFAM" id="SSF46689">
    <property type="entry name" value="Homeodomain-like"/>
    <property type="match status" value="1"/>
</dbReference>
<evidence type="ECO:0000313" key="5">
    <source>
        <dbReference type="EMBL" id="MFD1322814.1"/>
    </source>
</evidence>
<gene>
    <name evidence="5" type="ORF">ACFQ4H_17110</name>
</gene>
<dbReference type="PANTHER" id="PTHR46796">
    <property type="entry name" value="HTH-TYPE TRANSCRIPTIONAL ACTIVATOR RHAS-RELATED"/>
    <property type="match status" value="1"/>
</dbReference>
<dbReference type="PANTHER" id="PTHR46796:SF15">
    <property type="entry name" value="BLL1074 PROTEIN"/>
    <property type="match status" value="1"/>
</dbReference>
<dbReference type="Pfam" id="PF20240">
    <property type="entry name" value="DUF6597"/>
    <property type="match status" value="1"/>
</dbReference>
<accession>A0ABW3YHQ5</accession>
<comment type="caution">
    <text evidence="5">The sequence shown here is derived from an EMBL/GenBank/DDBJ whole genome shotgun (WGS) entry which is preliminary data.</text>
</comment>
<dbReference type="Proteomes" id="UP001597260">
    <property type="component" value="Unassembled WGS sequence"/>
</dbReference>
<dbReference type="InterPro" id="IPR009057">
    <property type="entry name" value="Homeodomain-like_sf"/>
</dbReference>
<sequence>MDWPDDRGILWARTAREKFRYGRRAPAPELAPFVTHYWLVEYDLRGEPPYRQRVLPHPSVNLTVAGPRARIAGVIRGHFDEILRDAGWVLGVRFRPGGFRPFLGAPVVTIANRFLPLTEVLGAGAAVRQDAVPGPTAGPGASSGVDWDVLTARMDALLLAARPAVDPMVAQMDALVDRIAADPGTVRVDDLARRTGIGARRLQRLFAEYVGASPKWVIRLYRLHEAAQRAASGEKVSWAALAVELGYSDQAHLVRDFTALVGVSPARYARQCVAAGQQVATT</sequence>
<keyword evidence="1" id="KW-0805">Transcription regulation</keyword>
<proteinExistence type="predicted"/>
<dbReference type="RefSeq" id="WP_377571963.1">
    <property type="nucleotide sequence ID" value="NZ_JBHTMP010000024.1"/>
</dbReference>
<evidence type="ECO:0000313" key="6">
    <source>
        <dbReference type="Proteomes" id="UP001597260"/>
    </source>
</evidence>
<reference evidence="6" key="1">
    <citation type="journal article" date="2019" name="Int. J. Syst. Evol. Microbiol.">
        <title>The Global Catalogue of Microorganisms (GCM) 10K type strain sequencing project: providing services to taxonomists for standard genome sequencing and annotation.</title>
        <authorList>
            <consortium name="The Broad Institute Genomics Platform"/>
            <consortium name="The Broad Institute Genome Sequencing Center for Infectious Disease"/>
            <person name="Wu L."/>
            <person name="Ma J."/>
        </authorList>
    </citation>
    <scope>NUCLEOTIDE SEQUENCE [LARGE SCALE GENOMIC DNA]</scope>
    <source>
        <strain evidence="6">JCM 31037</strain>
    </source>
</reference>
<keyword evidence="3" id="KW-0804">Transcription</keyword>
<evidence type="ECO:0000256" key="3">
    <source>
        <dbReference type="ARBA" id="ARBA00023163"/>
    </source>
</evidence>
<protein>
    <submittedName>
        <fullName evidence="5">DUF6597 domain-containing transcriptional factor</fullName>
    </submittedName>
</protein>
<dbReference type="Pfam" id="PF12833">
    <property type="entry name" value="HTH_18"/>
    <property type="match status" value="1"/>
</dbReference>
<evidence type="ECO:0000256" key="2">
    <source>
        <dbReference type="ARBA" id="ARBA00023125"/>
    </source>
</evidence>
<dbReference type="InterPro" id="IPR018062">
    <property type="entry name" value="HTH_AraC-typ_CS"/>
</dbReference>
<organism evidence="5 6">
    <name type="scientific">Micromonospora sonneratiae</name>
    <dbReference type="NCBI Taxonomy" id="1184706"/>
    <lineage>
        <taxon>Bacteria</taxon>
        <taxon>Bacillati</taxon>
        <taxon>Actinomycetota</taxon>
        <taxon>Actinomycetes</taxon>
        <taxon>Micromonosporales</taxon>
        <taxon>Micromonosporaceae</taxon>
        <taxon>Micromonospora</taxon>
    </lineage>
</organism>
<keyword evidence="2" id="KW-0238">DNA-binding</keyword>
<feature type="domain" description="HTH araC/xylS-type" evidence="4">
    <location>
        <begin position="170"/>
        <end position="271"/>
    </location>
</feature>
<dbReference type="InterPro" id="IPR050204">
    <property type="entry name" value="AraC_XylS_family_regulators"/>
</dbReference>
<evidence type="ECO:0000259" key="4">
    <source>
        <dbReference type="PROSITE" id="PS01124"/>
    </source>
</evidence>